<evidence type="ECO:0000313" key="1">
    <source>
        <dbReference type="EMBL" id="MDN4599284.1"/>
    </source>
</evidence>
<sequence length="280" mass="31038">MNPDAFRAAVAALGENPTAFLNSAQLIDFLDHIRRHLIPNAINLAQKLGHPYQARDEDDLVNLILVSFATSPEQCRALVENAASPFAYAASLVREWIGIETGRPRLRQRVAVDREIHPTGRKISQRPQFDWLENPELRIPHSSFPDPASYGTREGATIDEAVDLTVATLEPRTPAKLAKHLPDVVGWMADNPSTRQGHEGERIAEAAELFSPVSTVELRAVANISWGGRPNPQETSLLYAFLTDRDFNPRKSETHLSALRVFQGRVRQESVLAGVADFAL</sequence>
<dbReference type="Proteomes" id="UP001174210">
    <property type="component" value="Unassembled WGS sequence"/>
</dbReference>
<proteinExistence type="predicted"/>
<accession>A0ABT8J2H4</accession>
<reference evidence="1" key="1">
    <citation type="submission" date="2023-03" db="EMBL/GenBank/DDBJ databases">
        <title>MT1 and MT2 Draft Genomes of Novel Species.</title>
        <authorList>
            <person name="Venkateswaran K."/>
        </authorList>
    </citation>
    <scope>NUCLEOTIDE SEQUENCE</scope>
    <source>
        <strain evidence="1">F6_8S_P_1A</strain>
    </source>
</reference>
<dbReference type="EMBL" id="JAROCB010000006">
    <property type="protein sequence ID" value="MDN4599284.1"/>
    <property type="molecule type" value="Genomic_DNA"/>
</dbReference>
<comment type="caution">
    <text evidence="1">The sequence shown here is derived from an EMBL/GenBank/DDBJ whole genome shotgun (WGS) entry which is preliminary data.</text>
</comment>
<evidence type="ECO:0000313" key="2">
    <source>
        <dbReference type="Proteomes" id="UP001174210"/>
    </source>
</evidence>
<organism evidence="1 2">
    <name type="scientific">Leifsonia virtsii</name>
    <dbReference type="NCBI Taxonomy" id="3035915"/>
    <lineage>
        <taxon>Bacteria</taxon>
        <taxon>Bacillati</taxon>
        <taxon>Actinomycetota</taxon>
        <taxon>Actinomycetes</taxon>
        <taxon>Micrococcales</taxon>
        <taxon>Microbacteriaceae</taxon>
        <taxon>Leifsonia</taxon>
    </lineage>
</organism>
<dbReference type="RefSeq" id="WP_301220630.1">
    <property type="nucleotide sequence ID" value="NZ_JAROCB010000006.1"/>
</dbReference>
<protein>
    <submittedName>
        <fullName evidence="1">Uncharacterized protein</fullName>
    </submittedName>
</protein>
<keyword evidence="2" id="KW-1185">Reference proteome</keyword>
<name>A0ABT8J2H4_9MICO</name>
<gene>
    <name evidence="1" type="ORF">P5G59_19185</name>
</gene>